<dbReference type="NCBIfam" id="TIGR01224">
    <property type="entry name" value="hutI"/>
    <property type="match status" value="1"/>
</dbReference>
<proteinExistence type="inferred from homology"/>
<dbReference type="Pfam" id="PF01979">
    <property type="entry name" value="Amidohydro_1"/>
    <property type="match status" value="1"/>
</dbReference>
<dbReference type="HAMAP" id="MF_00372">
    <property type="entry name" value="HutI"/>
    <property type="match status" value="1"/>
</dbReference>
<dbReference type="InterPro" id="IPR005920">
    <property type="entry name" value="HutI"/>
</dbReference>
<evidence type="ECO:0000256" key="3">
    <source>
        <dbReference type="ARBA" id="ARBA00022801"/>
    </source>
</evidence>
<gene>
    <name evidence="7 9" type="primary">hutI</name>
    <name evidence="9" type="ORF">P8V03_02305</name>
</gene>
<keyword evidence="5 7" id="KW-0862">Zinc</keyword>
<comment type="caution">
    <text evidence="9">The sequence shown here is derived from an EMBL/GenBank/DDBJ whole genome shotgun (WGS) entry which is preliminary data.</text>
</comment>
<dbReference type="EMBL" id="JARUJP010000001">
    <property type="protein sequence ID" value="MDW8799983.1"/>
    <property type="molecule type" value="Genomic_DNA"/>
</dbReference>
<dbReference type="CDD" id="cd01296">
    <property type="entry name" value="Imidazolone-5PH"/>
    <property type="match status" value="1"/>
</dbReference>
<evidence type="ECO:0000256" key="7">
    <source>
        <dbReference type="HAMAP-Rule" id="MF_00372"/>
    </source>
</evidence>
<evidence type="ECO:0000313" key="10">
    <source>
        <dbReference type="Proteomes" id="UP001281656"/>
    </source>
</evidence>
<feature type="binding site" evidence="7">
    <location>
        <position position="78"/>
    </location>
    <ligand>
        <name>Fe(3+)</name>
        <dbReference type="ChEBI" id="CHEBI:29034"/>
    </ligand>
</feature>
<dbReference type="Proteomes" id="UP001281656">
    <property type="component" value="Unassembled WGS sequence"/>
</dbReference>
<organism evidence="9 10">
    <name type="scientific">Clostridium tanneri</name>
    <dbReference type="NCBI Taxonomy" id="3037988"/>
    <lineage>
        <taxon>Bacteria</taxon>
        <taxon>Bacillati</taxon>
        <taxon>Bacillota</taxon>
        <taxon>Clostridia</taxon>
        <taxon>Eubacteriales</taxon>
        <taxon>Clostridiaceae</taxon>
        <taxon>Clostridium</taxon>
    </lineage>
</organism>
<dbReference type="GO" id="GO:0050480">
    <property type="term" value="F:imidazolonepropionase activity"/>
    <property type="evidence" value="ECO:0007669"/>
    <property type="project" value="UniProtKB-EC"/>
</dbReference>
<accession>A0ABU4JPE6</accession>
<feature type="domain" description="Amidohydrolase-related" evidence="8">
    <location>
        <begin position="226"/>
        <end position="408"/>
    </location>
</feature>
<dbReference type="EC" id="3.5.2.7" evidence="1 7"/>
<feature type="binding site" evidence="7">
    <location>
        <position position="248"/>
    </location>
    <ligand>
        <name>Zn(2+)</name>
        <dbReference type="ChEBI" id="CHEBI:29105"/>
    </ligand>
</feature>
<feature type="binding site" evidence="7">
    <location>
        <position position="87"/>
    </location>
    <ligand>
        <name>4-imidazolone-5-propanoate</name>
        <dbReference type="ChEBI" id="CHEBI:77893"/>
    </ligand>
</feature>
<comment type="cofactor">
    <cofactor evidence="7">
        <name>Zn(2+)</name>
        <dbReference type="ChEBI" id="CHEBI:29105"/>
    </cofactor>
    <cofactor evidence="7">
        <name>Fe(3+)</name>
        <dbReference type="ChEBI" id="CHEBI:29034"/>
    </cofactor>
    <text evidence="7">Binds 1 zinc or iron ion per subunit.</text>
</comment>
<keyword evidence="7" id="KW-0963">Cytoplasm</keyword>
<evidence type="ECO:0000259" key="8">
    <source>
        <dbReference type="Pfam" id="PF01979"/>
    </source>
</evidence>
<feature type="binding site" evidence="7">
    <location>
        <position position="150"/>
    </location>
    <ligand>
        <name>N-formimidoyl-L-glutamate</name>
        <dbReference type="ChEBI" id="CHEBI:58928"/>
    </ligand>
</feature>
<feature type="binding site" evidence="7">
    <location>
        <position position="251"/>
    </location>
    <ligand>
        <name>4-imidazolone-5-propanoate</name>
        <dbReference type="ChEBI" id="CHEBI:77893"/>
    </ligand>
</feature>
<feature type="binding site" evidence="7">
    <location>
        <position position="325"/>
    </location>
    <ligand>
        <name>N-formimidoyl-L-glutamate</name>
        <dbReference type="ChEBI" id="CHEBI:58928"/>
    </ligand>
</feature>
<dbReference type="SUPFAM" id="SSF51338">
    <property type="entry name" value="Composite domain of metallo-dependent hydrolases"/>
    <property type="match status" value="1"/>
</dbReference>
<feature type="binding site" evidence="7">
    <location>
        <position position="328"/>
    </location>
    <ligand>
        <name>4-imidazolone-5-propanoate</name>
        <dbReference type="ChEBI" id="CHEBI:77893"/>
    </ligand>
</feature>
<feature type="binding site" evidence="7">
    <location>
        <position position="80"/>
    </location>
    <ligand>
        <name>Zn(2+)</name>
        <dbReference type="ChEBI" id="CHEBI:29105"/>
    </ligand>
</feature>
<feature type="binding site" evidence="7">
    <location>
        <position position="183"/>
    </location>
    <ligand>
        <name>4-imidazolone-5-propanoate</name>
        <dbReference type="ChEBI" id="CHEBI:77893"/>
    </ligand>
</feature>
<dbReference type="PANTHER" id="PTHR42752">
    <property type="entry name" value="IMIDAZOLONEPROPIONASE"/>
    <property type="match status" value="1"/>
</dbReference>
<keyword evidence="2 7" id="KW-0479">Metal-binding</keyword>
<evidence type="ECO:0000256" key="4">
    <source>
        <dbReference type="ARBA" id="ARBA00022808"/>
    </source>
</evidence>
<comment type="function">
    <text evidence="7">Catalyzes the hydrolytic cleavage of the carbon-nitrogen bond in imidazolone-5-propanoate to yield N-formimidoyl-L-glutamate. It is the third step in the universal histidine degradation pathway.</text>
</comment>
<evidence type="ECO:0000256" key="1">
    <source>
        <dbReference type="ARBA" id="ARBA00012864"/>
    </source>
</evidence>
<dbReference type="InterPro" id="IPR032466">
    <property type="entry name" value="Metal_Hydrolase"/>
</dbReference>
<dbReference type="InterPro" id="IPR011059">
    <property type="entry name" value="Metal-dep_hydrolase_composite"/>
</dbReference>
<evidence type="ECO:0000256" key="5">
    <source>
        <dbReference type="ARBA" id="ARBA00022833"/>
    </source>
</evidence>
<evidence type="ECO:0000313" key="9">
    <source>
        <dbReference type="EMBL" id="MDW8799983.1"/>
    </source>
</evidence>
<sequence>MNILIKNITNLVTCSGGYPKTKDLLKEAGVIEKGYVFIKEDIIEAVGSCDEYKKYLKEADVVIDGKGKTVTPGLIDSHTHLVYAGSREKELPLKLQNMKYIDILNAGGGILSTVRNTRAASLVELKRESKKRLDLMLLHGTTTAESKSGYGLNFKDEIKILETNKSLNKIHPIDIISTYLGAHAIPEEFKDNRDGYISLMIDEIIPYIKRNNLAEFADCFCEEGVFTVEESRRILSSAKDLGLKIKLHVDEVESIGGAELAGELKATSAEHLVAASDEGIKALAENGVVAVLLPTTSFYLMLGKFARARKMIEEGVAVALATDCNPGTSPTESLQTTMTFACFGLKMLPAEIINAMTINAACAIGREKEIGSIEVGKKADIAIFNANNLDYLIYHFGVNAIDTVIKNGILVVQNGKLVYEHSRIYR</sequence>
<feature type="binding site" evidence="7">
    <location>
        <position position="323"/>
    </location>
    <ligand>
        <name>Fe(3+)</name>
        <dbReference type="ChEBI" id="CHEBI:29034"/>
    </ligand>
</feature>
<dbReference type="PANTHER" id="PTHR42752:SF1">
    <property type="entry name" value="IMIDAZOLONEPROPIONASE-RELATED"/>
    <property type="match status" value="1"/>
</dbReference>
<protein>
    <recommendedName>
        <fullName evidence="1 7">Imidazolonepropionase</fullName>
        <ecNumber evidence="1 7">3.5.2.7</ecNumber>
    </recommendedName>
    <alternativeName>
        <fullName evidence="7">Imidazolone-5-propionate hydrolase</fullName>
    </alternativeName>
</protein>
<comment type="similarity">
    <text evidence="7">Belongs to the metallo-dependent hydrolases superfamily. HutI family.</text>
</comment>
<dbReference type="SUPFAM" id="SSF51556">
    <property type="entry name" value="Metallo-dependent hydrolases"/>
    <property type="match status" value="1"/>
</dbReference>
<keyword evidence="4 7" id="KW-0369">Histidine metabolism</keyword>
<feature type="binding site" evidence="7">
    <location>
        <position position="80"/>
    </location>
    <ligand>
        <name>Fe(3+)</name>
        <dbReference type="ChEBI" id="CHEBI:29034"/>
    </ligand>
</feature>
<dbReference type="Gene3D" id="2.30.40.10">
    <property type="entry name" value="Urease, subunit C, domain 1"/>
    <property type="match status" value="1"/>
</dbReference>
<feature type="binding site" evidence="7">
    <location>
        <position position="248"/>
    </location>
    <ligand>
        <name>Fe(3+)</name>
        <dbReference type="ChEBI" id="CHEBI:29034"/>
    </ligand>
</feature>
<keyword evidence="3 7" id="KW-0378">Hydrolase</keyword>
<name>A0ABU4JPE6_9CLOT</name>
<evidence type="ECO:0000256" key="2">
    <source>
        <dbReference type="ARBA" id="ARBA00022723"/>
    </source>
</evidence>
<comment type="catalytic activity">
    <reaction evidence="7">
        <text>4-imidazolone-5-propanoate + H2O = N-formimidoyl-L-glutamate</text>
        <dbReference type="Rhea" id="RHEA:23660"/>
        <dbReference type="ChEBI" id="CHEBI:15377"/>
        <dbReference type="ChEBI" id="CHEBI:58928"/>
        <dbReference type="ChEBI" id="CHEBI:77893"/>
        <dbReference type="EC" id="3.5.2.7"/>
    </reaction>
</comment>
<feature type="binding site" evidence="7">
    <location>
        <position position="150"/>
    </location>
    <ligand>
        <name>4-imidazolone-5-propanoate</name>
        <dbReference type="ChEBI" id="CHEBI:77893"/>
    </ligand>
</feature>
<feature type="binding site" evidence="7">
    <location>
        <position position="327"/>
    </location>
    <ligand>
        <name>N-formimidoyl-L-glutamate</name>
        <dbReference type="ChEBI" id="CHEBI:58928"/>
    </ligand>
</feature>
<comment type="pathway">
    <text evidence="7">Amino-acid degradation; L-histidine degradation into L-glutamate; N-formimidoyl-L-glutamate from L-histidine: step 3/3.</text>
</comment>
<dbReference type="InterPro" id="IPR006680">
    <property type="entry name" value="Amidohydro-rel"/>
</dbReference>
<keyword evidence="10" id="KW-1185">Reference proteome</keyword>
<keyword evidence="6 7" id="KW-0408">Iron</keyword>
<evidence type="ECO:0000256" key="6">
    <source>
        <dbReference type="ARBA" id="ARBA00023004"/>
    </source>
</evidence>
<comment type="subcellular location">
    <subcellularLocation>
        <location evidence="7">Cytoplasm</location>
    </subcellularLocation>
</comment>
<feature type="binding site" evidence="7">
    <location>
        <position position="323"/>
    </location>
    <ligand>
        <name>Zn(2+)</name>
        <dbReference type="ChEBI" id="CHEBI:29105"/>
    </ligand>
</feature>
<reference evidence="9 10" key="1">
    <citation type="submission" date="2023-04" db="EMBL/GenBank/DDBJ databases">
        <title>Clostridium tannerae sp. nov., isolated from the fecal material of an alpaca.</title>
        <authorList>
            <person name="Miller S."/>
            <person name="Hendry M."/>
            <person name="King J."/>
            <person name="Sankaranarayanan K."/>
            <person name="Lawson P.A."/>
        </authorList>
    </citation>
    <scope>NUCLEOTIDE SEQUENCE [LARGE SCALE GENOMIC DNA]</scope>
    <source>
        <strain evidence="9 10">A1-XYC3</strain>
    </source>
</reference>
<dbReference type="Gene3D" id="3.20.20.140">
    <property type="entry name" value="Metal-dependent hydrolases"/>
    <property type="match status" value="1"/>
</dbReference>
<feature type="binding site" evidence="7">
    <location>
        <position position="78"/>
    </location>
    <ligand>
        <name>Zn(2+)</name>
        <dbReference type="ChEBI" id="CHEBI:29105"/>
    </ligand>
</feature>